<dbReference type="GO" id="GO:0016020">
    <property type="term" value="C:membrane"/>
    <property type="evidence" value="ECO:0007669"/>
    <property type="project" value="UniProtKB-SubCell"/>
</dbReference>
<keyword evidence="3 8" id="KW-1133">Transmembrane helix</keyword>
<dbReference type="InterPro" id="IPR000731">
    <property type="entry name" value="SSD"/>
</dbReference>
<feature type="transmembrane region" description="Helical" evidence="8">
    <location>
        <begin position="430"/>
        <end position="451"/>
    </location>
</feature>
<dbReference type="InterPro" id="IPR004869">
    <property type="entry name" value="MMPL_dom"/>
</dbReference>
<dbReference type="SUPFAM" id="SSF82866">
    <property type="entry name" value="Multidrug efflux transporter AcrB transmembrane domain"/>
    <property type="match status" value="2"/>
</dbReference>
<feature type="transmembrane region" description="Helical" evidence="8">
    <location>
        <begin position="247"/>
        <end position="269"/>
    </location>
</feature>
<evidence type="ECO:0000313" key="10">
    <source>
        <dbReference type="EMBL" id="CEF96894.1"/>
    </source>
</evidence>
<dbReference type="InterPro" id="IPR052081">
    <property type="entry name" value="Dispatched_Hh_regulator"/>
</dbReference>
<evidence type="ECO:0000256" key="2">
    <source>
        <dbReference type="ARBA" id="ARBA00022692"/>
    </source>
</evidence>
<dbReference type="InParanoid" id="A0A090M4I5"/>
<feature type="transmembrane region" description="Helical" evidence="8">
    <location>
        <begin position="332"/>
        <end position="352"/>
    </location>
</feature>
<keyword evidence="4 8" id="KW-0472">Membrane</keyword>
<feature type="transmembrane region" description="Helical" evidence="8">
    <location>
        <begin position="681"/>
        <end position="698"/>
    </location>
</feature>
<feature type="transmembrane region" description="Helical" evidence="8">
    <location>
        <begin position="222"/>
        <end position="241"/>
    </location>
</feature>
<evidence type="ECO:0000256" key="5">
    <source>
        <dbReference type="ARBA" id="ARBA00023180"/>
    </source>
</evidence>
<organism evidence="10 11">
    <name type="scientific">Ostreococcus tauri</name>
    <name type="common">Marine green alga</name>
    <dbReference type="NCBI Taxonomy" id="70448"/>
    <lineage>
        <taxon>Eukaryota</taxon>
        <taxon>Viridiplantae</taxon>
        <taxon>Chlorophyta</taxon>
        <taxon>Mamiellophyceae</taxon>
        <taxon>Mamiellales</taxon>
        <taxon>Bathycoccaceae</taxon>
        <taxon>Ostreococcus</taxon>
    </lineage>
</organism>
<keyword evidence="11" id="KW-1185">Reference proteome</keyword>
<protein>
    <submittedName>
        <fullName evidence="10">Sterol-sensing domain</fullName>
    </submittedName>
</protein>
<feature type="transmembrane region" description="Helical" evidence="8">
    <location>
        <begin position="809"/>
        <end position="832"/>
    </location>
</feature>
<dbReference type="GeneID" id="9834691"/>
<dbReference type="Proteomes" id="UP000009170">
    <property type="component" value="Unassembled WGS sequence"/>
</dbReference>
<dbReference type="GO" id="GO:0022857">
    <property type="term" value="F:transmembrane transporter activity"/>
    <property type="evidence" value="ECO:0007669"/>
    <property type="project" value="TreeGrafter"/>
</dbReference>
<dbReference type="Pfam" id="PF03176">
    <property type="entry name" value="MMPL"/>
    <property type="match status" value="1"/>
</dbReference>
<feature type="region of interest" description="Disordered" evidence="7">
    <location>
        <begin position="1"/>
        <end position="45"/>
    </location>
</feature>
<feature type="domain" description="SSD" evidence="9">
    <location>
        <begin position="250"/>
        <end position="383"/>
    </location>
</feature>
<dbReference type="PANTHER" id="PTHR45951">
    <property type="entry name" value="PROTEIN DISPATCHED-RELATED"/>
    <property type="match status" value="1"/>
</dbReference>
<keyword evidence="5" id="KW-0325">Glycoprotein</keyword>
<dbReference type="Pfam" id="PF12349">
    <property type="entry name" value="Sterol-sensing"/>
    <property type="match status" value="1"/>
</dbReference>
<dbReference type="EMBL" id="CAID01000001">
    <property type="protein sequence ID" value="CEF96894.1"/>
    <property type="molecule type" value="Genomic_DNA"/>
</dbReference>
<reference evidence="11" key="1">
    <citation type="journal article" date="2006" name="Proc. Natl. Acad. Sci. U.S.A.">
        <title>Genome analysis of the smallest free-living eukaryote Ostreococcus tauri unveils many unique features.</title>
        <authorList>
            <person name="Derelle E."/>
            <person name="Ferraz C."/>
            <person name="Rombauts S."/>
            <person name="Rouze P."/>
            <person name="Worden A.Z."/>
            <person name="Robbens S."/>
            <person name="Partensky F."/>
            <person name="Degroeve S."/>
            <person name="Echeynie S."/>
            <person name="Cooke R."/>
            <person name="Saeys Y."/>
            <person name="Wuyts J."/>
            <person name="Jabbari K."/>
            <person name="Bowler C."/>
            <person name="Panaud O."/>
            <person name="Piegu B."/>
            <person name="Ball S.G."/>
            <person name="Ral J.-P."/>
            <person name="Bouget F.-Y."/>
            <person name="Piganeau G."/>
            <person name="De Baets B."/>
            <person name="Picard A."/>
            <person name="Delseny M."/>
            <person name="Demaille J."/>
            <person name="Van de Peer Y."/>
            <person name="Moreau H."/>
        </authorList>
    </citation>
    <scope>NUCLEOTIDE SEQUENCE [LARGE SCALE GENOMIC DNA]</scope>
    <source>
        <strain evidence="11">OTTH 0595 / CCAP 157/2 / RCC745</strain>
    </source>
</reference>
<name>A0A090M4I5_OSTTA</name>
<feature type="compositionally biased region" description="Basic and acidic residues" evidence="7">
    <location>
        <begin position="1"/>
        <end position="12"/>
    </location>
</feature>
<gene>
    <name evidence="10" type="ORF">OT_ostta01g06040</name>
</gene>
<feature type="transmembrane region" description="Helical" evidence="8">
    <location>
        <begin position="780"/>
        <end position="802"/>
    </location>
</feature>
<dbReference type="STRING" id="70448.A0A090M4I5"/>
<feature type="transmembrane region" description="Helical" evidence="8">
    <location>
        <begin position="281"/>
        <end position="301"/>
    </location>
</feature>
<dbReference type="AlphaFoldDB" id="A0A090M4I5"/>
<dbReference type="KEGG" id="ota:OT_ostta01g06040"/>
<feature type="transmembrane region" description="Helical" evidence="8">
    <location>
        <begin position="738"/>
        <end position="760"/>
    </location>
</feature>
<comment type="subcellular location">
    <subcellularLocation>
        <location evidence="1">Membrane</location>
        <topology evidence="1">Multi-pass membrane protein</topology>
    </subcellularLocation>
</comment>
<dbReference type="PANTHER" id="PTHR45951:SF7">
    <property type="entry name" value="SSD DOMAIN-CONTAINING PROTEIN"/>
    <property type="match status" value="1"/>
</dbReference>
<keyword evidence="2 8" id="KW-0812">Transmembrane</keyword>
<comment type="caution">
    <text evidence="10">The sequence shown here is derived from an EMBL/GenBank/DDBJ whole genome shotgun (WGS) entry which is preliminary data.</text>
</comment>
<proteinExistence type="inferred from homology"/>
<dbReference type="RefSeq" id="XP_022838363.1">
    <property type="nucleotide sequence ID" value="XM_022985492.1"/>
</dbReference>
<evidence type="ECO:0000256" key="3">
    <source>
        <dbReference type="ARBA" id="ARBA00022989"/>
    </source>
</evidence>
<evidence type="ECO:0000256" key="1">
    <source>
        <dbReference type="ARBA" id="ARBA00004141"/>
    </source>
</evidence>
<dbReference type="OrthoDB" id="429851at2759"/>
<evidence type="ECO:0000256" key="8">
    <source>
        <dbReference type="SAM" id="Phobius"/>
    </source>
</evidence>
<reference evidence="10 11" key="2">
    <citation type="journal article" date="2014" name="BMC Genomics">
        <title>An improved genome of the model marine alga Ostreococcus tauri unfolds by assessing Illumina de novo assemblies.</title>
        <authorList>
            <person name="Blanc-Mathieu R."/>
            <person name="Verhelst B."/>
            <person name="Derelle E."/>
            <person name="Rombauts S."/>
            <person name="Bouget F.Y."/>
            <person name="Carre I."/>
            <person name="Chateau A."/>
            <person name="Eyre-Walker A."/>
            <person name="Grimsley N."/>
            <person name="Moreau H."/>
            <person name="Piegu B."/>
            <person name="Rivals E."/>
            <person name="Schackwitz W."/>
            <person name="Van de Peer Y."/>
            <person name="Piganeau G."/>
        </authorList>
    </citation>
    <scope>NUCLEOTIDE SEQUENCE [LARGE SCALE GENOMIC DNA]</scope>
    <source>
        <strain evidence="11">OTTH 0595 / CCAP 157/2 / RCC745</strain>
    </source>
</reference>
<feature type="transmembrane region" description="Helical" evidence="8">
    <location>
        <begin position="359"/>
        <end position="384"/>
    </location>
</feature>
<evidence type="ECO:0000256" key="6">
    <source>
        <dbReference type="ARBA" id="ARBA00038046"/>
    </source>
</evidence>
<evidence type="ECO:0000259" key="9">
    <source>
        <dbReference type="PROSITE" id="PS50156"/>
    </source>
</evidence>
<evidence type="ECO:0000313" key="11">
    <source>
        <dbReference type="Proteomes" id="UP000009170"/>
    </source>
</evidence>
<evidence type="ECO:0000256" key="7">
    <source>
        <dbReference type="SAM" id="MobiDB-lite"/>
    </source>
</evidence>
<dbReference type="PROSITE" id="PS50156">
    <property type="entry name" value="SSD"/>
    <property type="match status" value="1"/>
</dbReference>
<dbReference type="Gene3D" id="1.20.1640.10">
    <property type="entry name" value="Multidrug efflux transporter AcrB transmembrane domain"/>
    <property type="match status" value="2"/>
</dbReference>
<sequence length="865" mass="95589">MNDGKGGRDARAGLEGGVEWARGGRRERGGGLTSSARTRRYAGRGVGGRERIDENALGTFMFQWESANAGASVFTRENIEVMRAHETLVMERFDEFCQVEYDGDTGAPLGCVTPLTPLSYFYDDRGRLVDDPDVVVRDIFARNLTKYPVGSPFKGYVSVSDRRDEQEAILASFLDPIETTLFENFGMKGNVVSSPYMRSTRRGSLITRWDAELLRQRDSARVISSDLAWAIGSIAAVWLYAVLNTASIFVATVGMFEILVSFPIAIMIYRWIFRIEYVGSIQALSIFICLGIGADDVFVYWDAFRQSAHEIADSGDSLHDRLVHSTGRASKAIFVTSLTTTGAFLATAWSSITPLAGFGILSATMIAVLFVMNVLLFPATLMIYARYFDHMKWLCPSREETCNEGAKRAKLSRIENFFNGPFYRTIERPVVRLVFIPGFIAIFIVASRLCLRLETPSMQEKWYASSHLSQQFIDREQSAFMRSDDDIVVHVDIFWGLEGVDTSGISRWDLNARGKLLLETSFDLSSEASQAHIFESCLRIRDAPCFLPGCRDGKLSRNVDCFMEAFRDHVGAVNFPVPQSELVDKLLEFRASPSGSRFVQQMGFRLNDVSGEMELFFIKVTAISTLQLQAPASISRLVHDEYQSLVDKLNEVAPPGVANGLQTAYLAWTWMRMQETLVENTFQGISICFCMAFVILTLSTGNVLVAAIASVAVAGTVVSVLGLGIYQAMGWDLGIRETIAAVILIGLSVDYGIHIGNAYVEAPSTLKTRGERVRYALTTMGVSIVGSAATTVASGSILWLCTLMFFSKFAFLITSTIFSSICWSIFFIPLVLVTLGPEGKDWSLTTLFTGVRVTASRVQTCGGSP</sequence>
<feature type="transmembrane region" description="Helical" evidence="8">
    <location>
        <begin position="704"/>
        <end position="726"/>
    </location>
</feature>
<accession>A0A090M4I5</accession>
<comment type="similarity">
    <text evidence="6">Belongs to the dispatched family.</text>
</comment>
<dbReference type="InterPro" id="IPR053958">
    <property type="entry name" value="HMGCR/SNAP/NPC1-like_SSD"/>
</dbReference>
<evidence type="ECO:0000256" key="4">
    <source>
        <dbReference type="ARBA" id="ARBA00023136"/>
    </source>
</evidence>